<evidence type="ECO:0000256" key="2">
    <source>
        <dbReference type="ARBA" id="ARBA00022448"/>
    </source>
</evidence>
<feature type="region of interest" description="Disordered" evidence="13">
    <location>
        <begin position="1568"/>
        <end position="1603"/>
    </location>
</feature>
<proteinExistence type="inferred from homology"/>
<dbReference type="GO" id="GO:0044611">
    <property type="term" value="C:nuclear pore inner ring"/>
    <property type="evidence" value="ECO:0007669"/>
    <property type="project" value="TreeGrafter"/>
</dbReference>
<dbReference type="Pfam" id="PF10487">
    <property type="entry name" value="Nup188_N"/>
    <property type="match status" value="1"/>
</dbReference>
<dbReference type="GO" id="GO:0051028">
    <property type="term" value="P:mRNA transport"/>
    <property type="evidence" value="ECO:0007669"/>
    <property type="project" value="UniProtKB-KW"/>
</dbReference>
<keyword evidence="4" id="KW-0509">mRNA transport</keyword>
<dbReference type="PROSITE" id="PS50137">
    <property type="entry name" value="DS_RBD"/>
    <property type="match status" value="4"/>
</dbReference>
<dbReference type="SUPFAM" id="SSF54768">
    <property type="entry name" value="dsRNA-binding domain-like"/>
    <property type="match status" value="4"/>
</dbReference>
<name>A0AAD7Z204_MYTSE</name>
<dbReference type="GO" id="GO:0006606">
    <property type="term" value="P:protein import into nucleus"/>
    <property type="evidence" value="ECO:0007669"/>
    <property type="project" value="TreeGrafter"/>
</dbReference>
<dbReference type="InterPro" id="IPR032478">
    <property type="entry name" value="Staufen_C"/>
</dbReference>
<dbReference type="CDD" id="cd19861">
    <property type="entry name" value="DSRM_STAU_rpt5"/>
    <property type="match status" value="1"/>
</dbReference>
<evidence type="ECO:0000256" key="8">
    <source>
        <dbReference type="ARBA" id="ARBA00023132"/>
    </source>
</evidence>
<evidence type="ECO:0000256" key="7">
    <source>
        <dbReference type="ARBA" id="ARBA00023010"/>
    </source>
</evidence>
<evidence type="ECO:0000256" key="3">
    <source>
        <dbReference type="ARBA" id="ARBA00022737"/>
    </source>
</evidence>
<comment type="caution">
    <text evidence="15">The sequence shown here is derived from an EMBL/GenBank/DDBJ whole genome shotgun (WGS) entry which is preliminary data.</text>
</comment>
<evidence type="ECO:0000256" key="9">
    <source>
        <dbReference type="ARBA" id="ARBA00023242"/>
    </source>
</evidence>
<sequence length="2591" mass="288667">MATNGINYWKRLWRWTTSESFSNEELASVLGNKEVVEGLKQGLASYKPHKADSFSQLQTKHADQTKLLSVVQTLQNYIDVDCFQIWEIVKNYLCDISYGTPANALKNVAFVDTRPVFLLPNVWTFYYAERLFLLKLLQYIVQFRDEPNHIYNEQFKRILKEIGIQNLKTSLISQFDKLLNTAAPSRRMQKDFSNENIRQEWADCNLREQLAILQILLHIAEEEIFSESEFNKLFTLFRKHGFGKSQGYSELLEERHREPCMRIMYMEVCIFMVIADSMKINNLATWIDGTKELVEGELTKLQMNAEHSAMLITWMMLTLQSDQHVKLFESQYQHFGATALRLQVFEFLLQMLNSSVFSDKSKCSLIARQRVFRLLNDLCDKFDGDGTLSHQVGVMQLCSHLLSSPEINCQFWKLHQREENFGVVSLWNTALEYFPYNFNALSILASGLAQGGKCSVLNLLTELKSLPVYTEIYNPNAVPVMSLEADDAVIGREYFPLGDPSYRIEVGSKATLMERKEATMIHFRTPYSYWTVFNSEIEKALDRKQHHQNNINTTLERIYQGTKVLKGVLSALVEDREIPKSLVAPSEGVFDVLVRFMRADTPPLALLVECLAVCTALVPVFPKEIHLRLINTGLLPRVLNQKLSHVEYANGASFDSAAVGAYLVTIEQLSGTYKFLGAYIDLLCAFHEQASNDDRITTEVILPGLILILREVFPNVYGWRYSNTRERRDMIQRCAHFLTLVLQNTKSTNPCNMLLKQTCVYSLLHTENALELLKFISVGNDQLESVIRNETNWISGTGSQYISTIQRCVAIVIFALRLKPMVTEATEVTPLEHLIFAQNKQKDSLKVVPRVTSYINHAFNKSLPVLCCRLLKRFADRFQMSLFASLDMTAYQVRVMFLDRLRDEYETTELKVAILEFVATCVGTQPGLTEAFFMMNHDHKMDTEEDGKEKKTVAEKKPDTDDSFEGILGFMADYLGTVKSDPKLLHSPLLSCIMALFHALWKNNMQILVKKLRENPKFWEHLTSPLFSEIQPGLRTYSQIFNVIGIELFISRDKLEPNLKEMLEQFFDTNKKHLDRWIDYIFSFNCRCESDETVDKVPVWLGLLTSWKDFITIFCKCLPISLNIAHKAKMVAPCMNALLNELDDLKDGRLVVILAELYVIMLANWKDDCFDNRKSSAKQVDNLLTNTAIVYECLHPRAIRAILSICTVAISSLDYEIKANSVTAQSIIRSVTNINSLELEKLLDDIKDDPKPPEPKVNGHPVNENIPPVVLSLAMLEQCLDLYDDMFTGLSHWFQSSRFINKILCCLQTCLQNRRHYHTSLAALRCLTAYSRGPFNKDLLMTDVDQFLWLQLLPPKFDEGSQWKPQEWWRVYAYSLDFISMMVMKHGQFFASDAITFVGVHLEHLIEAVLLPRQVFNIDALNLCASTLNLVVQLVKFEARWRIQNINSLTGIMRSISACLYQCVTLMMRSRRSADAAPPPDDAHAHAPNVLHRTLEILHMATLCLLSFSPELLSLLADPGLDLERWQPLVELHFGAPKISYEPFPQLTFGTLVSAIVLLTRSLNHAYHTEEGSGSRSPRARRRACSCGSPAAPERRANRSESLTSISSAASLPALDERLVAGALDATATLLASQALLAVRDPSVPARHKQLIRRELSSELTMFHDFVRKRILCAAHARPHLVRNKLGAWPLTANEEETKRIEEARKEGACMQIFDSEMDKSLPPPPPPKRAAHDSMREYILRKHYLDKCAQTPTKGPPSPVSHSTPTSDKKKETSRSSKRVSWAETTRDSDENLDIRWFVKMMHHPNMHHQPMSGHPPQHMGGHQGMPAHHQMAPHQMHRENRHVTLTRVPLGPAQAGGAMGAHGQALGGLGAMGVPPPHHTPQRPPHPIRAMPHHPQAQHHSVPPQQMKALRRPYAVGGGYGPGAAVLPPPYAQPPPLQPAAVPIAHAVVSSSSNTAAPHPAALPAEAEGGAAAPDDDVLDDSPRAEANSKEKTPMCLVNELARYNKIKHQYRLTSETGPAHKKVFTVTLRLGDTEEYTAEGSSIKRAQHAAAQAALSATSFPPPPPRAPAPHAAHHPHHRHAGAVMPTVELNALAMKLCQPAVYTSIPPVAGPAPLMRARGGGAAGAYRAHALLAPAYAAPALLYRVRVAVGGRAWLGEGATPQAARHDAAARALRDLRPAGDSAEPPPAAAQADADAAGDANADLLSSEVKSPVSLVHELALKRNLSVQFTVKSERGPPHMRVFVTACTVGDMETEGEGNGKKVSKRRAAERMLDEMRSRWPPALLRARPGHDKRRQQPTKKKPRNLIKEGSTGGAAAAGGADNPISRLAVARHAVRARSPQYRVLEERGAARRREFLVQCDAPPHSATGLGPNKKTAKRRAAHNVLLAMEMSSKPPELSCSPDPAAPADAKNNGDVKRKEGEVGGGASSEVRQPVPGVLLMDYHTRTGQPHQPNGVSETSATGGAGGSTPGAKDQLMYLSQLLGFSVQFSDFPKRNHGEYLSLVSLSTEPPVMCHGGGASTAHSHEQCSRAALRALALMGLDAPTHPMPSVGSSPPKPSVVSNGIAELMTIEYTKLTRVAGAAVELV</sequence>
<gene>
    <name evidence="15" type="ORF">PYW07_006980</name>
</gene>
<dbReference type="InterPro" id="IPR048883">
    <property type="entry name" value="Nup188_N-subdom_III"/>
</dbReference>
<dbReference type="CDD" id="cd19859">
    <property type="entry name" value="DSRM_STAU_rpt3"/>
    <property type="match status" value="1"/>
</dbReference>
<evidence type="ECO:0000313" key="15">
    <source>
        <dbReference type="EMBL" id="KAJ8735360.1"/>
    </source>
</evidence>
<feature type="region of interest" description="Disordered" evidence="13">
    <location>
        <begin position="2396"/>
        <end position="2473"/>
    </location>
</feature>
<keyword evidence="6" id="KW-0653">Protein transport</keyword>
<protein>
    <recommendedName>
        <fullName evidence="11">Nucleoporin NUP188</fullName>
    </recommendedName>
</protein>
<feature type="domain" description="DRBM" evidence="14">
    <location>
        <begin position="1995"/>
        <end position="2063"/>
    </location>
</feature>
<evidence type="ECO:0000313" key="16">
    <source>
        <dbReference type="Proteomes" id="UP001231518"/>
    </source>
</evidence>
<dbReference type="PANTHER" id="PTHR31431">
    <property type="entry name" value="NUCLEOPORIN NUP188 HOMOLOG"/>
    <property type="match status" value="1"/>
</dbReference>
<evidence type="ECO:0000256" key="1">
    <source>
        <dbReference type="ARBA" id="ARBA00004567"/>
    </source>
</evidence>
<feature type="domain" description="DRBM" evidence="14">
    <location>
        <begin position="2215"/>
        <end position="2282"/>
    </location>
</feature>
<comment type="similarity">
    <text evidence="10">Belongs to the Nup188 family.</text>
</comment>
<feature type="compositionally biased region" description="Low complexity" evidence="13">
    <location>
        <begin position="2183"/>
        <end position="2203"/>
    </location>
</feature>
<dbReference type="Gene3D" id="3.30.160.20">
    <property type="match status" value="4"/>
</dbReference>
<dbReference type="InterPro" id="IPR044840">
    <property type="entry name" value="Nup188"/>
</dbReference>
<dbReference type="PANTHER" id="PTHR31431:SF1">
    <property type="entry name" value="NUCLEOPORIN NUP188"/>
    <property type="match status" value="1"/>
</dbReference>
<feature type="region of interest" description="Disordered" evidence="13">
    <location>
        <begin position="2288"/>
        <end position="2325"/>
    </location>
</feature>
<dbReference type="Pfam" id="PF00035">
    <property type="entry name" value="dsrm"/>
    <property type="match status" value="2"/>
</dbReference>
<keyword evidence="7" id="KW-0811">Translocation</keyword>
<dbReference type="Proteomes" id="UP001231518">
    <property type="component" value="Chromosome 2"/>
</dbReference>
<dbReference type="GO" id="GO:0003723">
    <property type="term" value="F:RNA binding"/>
    <property type="evidence" value="ECO:0007669"/>
    <property type="project" value="UniProtKB-UniRule"/>
</dbReference>
<dbReference type="GO" id="GO:0017056">
    <property type="term" value="F:structural constituent of nuclear pore"/>
    <property type="evidence" value="ECO:0007669"/>
    <property type="project" value="InterPro"/>
</dbReference>
<feature type="domain" description="DRBM" evidence="14">
    <location>
        <begin position="2327"/>
        <end position="2395"/>
    </location>
</feature>
<keyword evidence="2" id="KW-0813">Transport</keyword>
<accession>A0AAD7Z204</accession>
<dbReference type="GO" id="GO:0010468">
    <property type="term" value="P:regulation of gene expression"/>
    <property type="evidence" value="ECO:0007669"/>
    <property type="project" value="UniProtKB-ARBA"/>
</dbReference>
<evidence type="ECO:0000256" key="6">
    <source>
        <dbReference type="ARBA" id="ARBA00022927"/>
    </source>
</evidence>
<dbReference type="CDD" id="cd19860">
    <property type="entry name" value="DSRM_STAU_rpt4"/>
    <property type="match status" value="1"/>
</dbReference>
<comment type="subcellular location">
    <subcellularLocation>
        <location evidence="1">Nucleus</location>
        <location evidence="1">Nuclear pore complex</location>
    </subcellularLocation>
</comment>
<evidence type="ECO:0000256" key="10">
    <source>
        <dbReference type="ARBA" id="ARBA00038387"/>
    </source>
</evidence>
<feature type="compositionally biased region" description="Basic and acidic residues" evidence="13">
    <location>
        <begin position="2416"/>
        <end position="2426"/>
    </location>
</feature>
<dbReference type="GO" id="GO:0006405">
    <property type="term" value="P:RNA export from nucleus"/>
    <property type="evidence" value="ECO:0007669"/>
    <property type="project" value="TreeGrafter"/>
</dbReference>
<feature type="compositionally biased region" description="Basic residues" evidence="13">
    <location>
        <begin position="2295"/>
        <end position="2309"/>
    </location>
</feature>
<feature type="region of interest" description="Disordered" evidence="13">
    <location>
        <begin position="1749"/>
        <end position="1788"/>
    </location>
</feature>
<reference evidence="15" key="1">
    <citation type="submission" date="2023-03" db="EMBL/GenBank/DDBJ databases">
        <title>Chromosome-level genomes of two armyworms, Mythimna separata and Mythimna loreyi, provide insights into the biosynthesis and reception of sex pheromones.</title>
        <authorList>
            <person name="Zhao H."/>
        </authorList>
    </citation>
    <scope>NUCLEOTIDE SEQUENCE</scope>
    <source>
        <strain evidence="15">BeijingLab</strain>
        <tissue evidence="15">Pupa</tissue>
    </source>
</reference>
<organism evidence="15 16">
    <name type="scientific">Mythimna separata</name>
    <name type="common">Oriental armyworm</name>
    <name type="synonym">Pseudaletia separata</name>
    <dbReference type="NCBI Taxonomy" id="271217"/>
    <lineage>
        <taxon>Eukaryota</taxon>
        <taxon>Metazoa</taxon>
        <taxon>Ecdysozoa</taxon>
        <taxon>Arthropoda</taxon>
        <taxon>Hexapoda</taxon>
        <taxon>Insecta</taxon>
        <taxon>Pterygota</taxon>
        <taxon>Neoptera</taxon>
        <taxon>Endopterygota</taxon>
        <taxon>Lepidoptera</taxon>
        <taxon>Glossata</taxon>
        <taxon>Ditrysia</taxon>
        <taxon>Noctuoidea</taxon>
        <taxon>Noctuidae</taxon>
        <taxon>Noctuinae</taxon>
        <taxon>Hadenini</taxon>
        <taxon>Mythimna</taxon>
    </lineage>
</organism>
<dbReference type="Pfam" id="PF21093">
    <property type="entry name" value="Nup188_N-subdom_III"/>
    <property type="match status" value="1"/>
</dbReference>
<evidence type="ECO:0000259" key="14">
    <source>
        <dbReference type="PROSITE" id="PS50137"/>
    </source>
</evidence>
<feature type="region of interest" description="Disordered" evidence="13">
    <location>
        <begin position="2182"/>
        <end position="2203"/>
    </location>
</feature>
<feature type="region of interest" description="Disordered" evidence="13">
    <location>
        <begin position="1968"/>
        <end position="1994"/>
    </location>
</feature>
<dbReference type="Pfam" id="PF16482">
    <property type="entry name" value="Staufen_C"/>
    <property type="match status" value="1"/>
</dbReference>
<dbReference type="SMART" id="SM00358">
    <property type="entry name" value="DSRM"/>
    <property type="match status" value="4"/>
</dbReference>
<feature type="compositionally biased region" description="Basic and acidic residues" evidence="13">
    <location>
        <begin position="1983"/>
        <end position="1994"/>
    </location>
</feature>
<evidence type="ECO:0000256" key="11">
    <source>
        <dbReference type="ARBA" id="ARBA00040174"/>
    </source>
</evidence>
<evidence type="ECO:0000256" key="12">
    <source>
        <dbReference type="PROSITE-ProRule" id="PRU00266"/>
    </source>
</evidence>
<dbReference type="InterPro" id="IPR018864">
    <property type="entry name" value="Nucleoporin_Nup188_N"/>
</dbReference>
<dbReference type="EMBL" id="JARGEI010000002">
    <property type="protein sequence ID" value="KAJ8735360.1"/>
    <property type="molecule type" value="Genomic_DNA"/>
</dbReference>
<feature type="domain" description="DRBM" evidence="14">
    <location>
        <begin position="2147"/>
        <end position="2182"/>
    </location>
</feature>
<keyword evidence="5 12" id="KW-0694">RNA-binding</keyword>
<evidence type="ECO:0000256" key="4">
    <source>
        <dbReference type="ARBA" id="ARBA00022816"/>
    </source>
</evidence>
<keyword evidence="3" id="KW-0677">Repeat</keyword>
<evidence type="ECO:0000256" key="5">
    <source>
        <dbReference type="ARBA" id="ARBA00022884"/>
    </source>
</evidence>
<keyword evidence="9" id="KW-0539">Nucleus</keyword>
<keyword evidence="8" id="KW-0906">Nuclear pore complex</keyword>
<keyword evidence="16" id="KW-1185">Reference proteome</keyword>
<dbReference type="FunFam" id="3.30.160.20:FF:000007">
    <property type="entry name" value="Double-stranded RNA-binding protein Staufen homolog 1"/>
    <property type="match status" value="2"/>
</dbReference>
<feature type="region of interest" description="Disordered" evidence="13">
    <location>
        <begin position="2060"/>
        <end position="2082"/>
    </location>
</feature>
<dbReference type="CDD" id="cd19857">
    <property type="entry name" value="DSRM_STAU_rpt1"/>
    <property type="match status" value="1"/>
</dbReference>
<dbReference type="InterPro" id="IPR014720">
    <property type="entry name" value="dsRBD_dom"/>
</dbReference>
<dbReference type="GO" id="GO:0007281">
    <property type="term" value="P:germ cell development"/>
    <property type="evidence" value="ECO:0007669"/>
    <property type="project" value="UniProtKB-ARBA"/>
</dbReference>
<evidence type="ECO:0000256" key="13">
    <source>
        <dbReference type="SAM" id="MobiDB-lite"/>
    </source>
</evidence>